<comment type="caution">
    <text evidence="3">The sequence shown here is derived from an EMBL/GenBank/DDBJ whole genome shotgun (WGS) entry which is preliminary data.</text>
</comment>
<proteinExistence type="predicted"/>
<reference evidence="3 4" key="1">
    <citation type="submission" date="2018-10" db="EMBL/GenBank/DDBJ databases">
        <authorList>
            <person name="Chen X."/>
        </authorList>
    </citation>
    <scope>NUCLEOTIDE SEQUENCE [LARGE SCALE GENOMIC DNA]</scope>
    <source>
        <strain evidence="3 4">YIM 102668</strain>
    </source>
</reference>
<organism evidence="3 4">
    <name type="scientific">Faecalibacter macacae</name>
    <dbReference type="NCBI Taxonomy" id="1859289"/>
    <lineage>
        <taxon>Bacteria</taxon>
        <taxon>Pseudomonadati</taxon>
        <taxon>Bacteroidota</taxon>
        <taxon>Flavobacteriia</taxon>
        <taxon>Flavobacteriales</taxon>
        <taxon>Weeksellaceae</taxon>
        <taxon>Faecalibacter</taxon>
    </lineage>
</organism>
<keyword evidence="4" id="KW-1185">Reference proteome</keyword>
<dbReference type="Proteomes" id="UP000275348">
    <property type="component" value="Unassembled WGS sequence"/>
</dbReference>
<dbReference type="SUPFAM" id="SSF89392">
    <property type="entry name" value="Prokaryotic lipoproteins and lipoprotein localization factors"/>
    <property type="match status" value="1"/>
</dbReference>
<evidence type="ECO:0000256" key="1">
    <source>
        <dbReference type="ARBA" id="ARBA00022729"/>
    </source>
</evidence>
<dbReference type="Gene3D" id="2.50.20.10">
    <property type="entry name" value="Lipoprotein localisation LolA/LolB/LppX"/>
    <property type="match status" value="1"/>
</dbReference>
<protein>
    <submittedName>
        <fullName evidence="3">Outer membrane lipoprotein carrier protein LolA</fullName>
    </submittedName>
</protein>
<dbReference type="AlphaFoldDB" id="A0A3L9MG70"/>
<keyword evidence="1 2" id="KW-0732">Signal</keyword>
<dbReference type="CDD" id="cd16325">
    <property type="entry name" value="LolA"/>
    <property type="match status" value="1"/>
</dbReference>
<dbReference type="OrthoDB" id="1491557at2"/>
<gene>
    <name evidence="3" type="ORF">EAH69_02980</name>
</gene>
<keyword evidence="3" id="KW-0449">Lipoprotein</keyword>
<feature type="signal peptide" evidence="2">
    <location>
        <begin position="1"/>
        <end position="20"/>
    </location>
</feature>
<dbReference type="EMBL" id="RDOJ01000003">
    <property type="protein sequence ID" value="RLZ12050.1"/>
    <property type="molecule type" value="Genomic_DNA"/>
</dbReference>
<sequence length="210" mass="24171">MKKILFSFILLLVGVGMVNAQTAKQWLDKVHNKYQNAQSYYIKFDFEHQNKGNSQKKSGEVYSAKQKFNLNVDDVNQIFDAKKLYTISKEDQEVVISNASNTDDFLTPTKVLNSYKTGYHYSLDKKQTIGGQSIQFIKLTPTTQNATVKHSILGVNAKNNQIYSYQEFGKDGSKTTITVKDYLENLIIHKDYFNFDQKKYKSKGYIITQL</sequence>
<evidence type="ECO:0000256" key="2">
    <source>
        <dbReference type="SAM" id="SignalP"/>
    </source>
</evidence>
<dbReference type="InterPro" id="IPR004564">
    <property type="entry name" value="OM_lipoprot_carrier_LolA-like"/>
</dbReference>
<feature type="chain" id="PRO_5017954789" evidence="2">
    <location>
        <begin position="21"/>
        <end position="210"/>
    </location>
</feature>
<name>A0A3L9MG70_9FLAO</name>
<evidence type="ECO:0000313" key="3">
    <source>
        <dbReference type="EMBL" id="RLZ12050.1"/>
    </source>
</evidence>
<accession>A0A3L9MG70</accession>
<evidence type="ECO:0000313" key="4">
    <source>
        <dbReference type="Proteomes" id="UP000275348"/>
    </source>
</evidence>
<dbReference type="InterPro" id="IPR029046">
    <property type="entry name" value="LolA/LolB/LppX"/>
</dbReference>
<dbReference type="RefSeq" id="WP_121933859.1">
    <property type="nucleotide sequence ID" value="NZ_RDOJ01000003.1"/>
</dbReference>